<feature type="transmembrane region" description="Helical" evidence="7">
    <location>
        <begin position="111"/>
        <end position="133"/>
    </location>
</feature>
<dbReference type="PANTHER" id="PTHR42770:SF16">
    <property type="entry name" value="AMINO ACID PERMEASE"/>
    <property type="match status" value="1"/>
</dbReference>
<dbReference type="AlphaFoldDB" id="A0AA95MLT1"/>
<feature type="transmembrane region" description="Helical" evidence="7">
    <location>
        <begin position="414"/>
        <end position="431"/>
    </location>
</feature>
<feature type="transmembrane region" description="Helical" evidence="7">
    <location>
        <begin position="215"/>
        <end position="234"/>
    </location>
</feature>
<gene>
    <name evidence="8" type="ORF">QNH39_23455</name>
</gene>
<dbReference type="PIRSF" id="PIRSF006060">
    <property type="entry name" value="AA_transporter"/>
    <property type="match status" value="1"/>
</dbReference>
<feature type="transmembrane region" description="Helical" evidence="7">
    <location>
        <begin position="255"/>
        <end position="277"/>
    </location>
</feature>
<reference evidence="8" key="1">
    <citation type="submission" date="2023-05" db="EMBL/GenBank/DDBJ databases">
        <title>Comparative genomics of Bacillaceae isolates and their secondary metabolite potential.</title>
        <authorList>
            <person name="Song L."/>
            <person name="Nielsen L.J."/>
            <person name="Mohite O."/>
            <person name="Xu X."/>
            <person name="Weber T."/>
            <person name="Kovacs A.T."/>
        </authorList>
    </citation>
    <scope>NUCLEOTIDE SEQUENCE</scope>
    <source>
        <strain evidence="8">XLM17</strain>
    </source>
</reference>
<feature type="transmembrane region" description="Helical" evidence="7">
    <location>
        <begin position="352"/>
        <end position="372"/>
    </location>
</feature>
<dbReference type="Pfam" id="PF13520">
    <property type="entry name" value="AA_permease_2"/>
    <property type="match status" value="1"/>
</dbReference>
<dbReference type="RefSeq" id="WP_066092133.1">
    <property type="nucleotide sequence ID" value="NZ_CP126114.1"/>
</dbReference>
<dbReference type="Gene3D" id="1.20.1740.10">
    <property type="entry name" value="Amino acid/polyamine transporter I"/>
    <property type="match status" value="1"/>
</dbReference>
<dbReference type="EMBL" id="CP126114">
    <property type="protein sequence ID" value="WHY85532.1"/>
    <property type="molecule type" value="Genomic_DNA"/>
</dbReference>
<keyword evidence="9" id="KW-1185">Reference proteome</keyword>
<evidence type="ECO:0000256" key="6">
    <source>
        <dbReference type="SAM" id="MobiDB-lite"/>
    </source>
</evidence>
<dbReference type="InterPro" id="IPR050367">
    <property type="entry name" value="APC_superfamily"/>
</dbReference>
<keyword evidence="5 7" id="KW-0472">Membrane</keyword>
<evidence type="ECO:0000313" key="8">
    <source>
        <dbReference type="EMBL" id="WHY85532.1"/>
    </source>
</evidence>
<evidence type="ECO:0000256" key="4">
    <source>
        <dbReference type="ARBA" id="ARBA00022989"/>
    </source>
</evidence>
<evidence type="ECO:0000256" key="5">
    <source>
        <dbReference type="ARBA" id="ARBA00023136"/>
    </source>
</evidence>
<feature type="region of interest" description="Disordered" evidence="6">
    <location>
        <begin position="1"/>
        <end position="20"/>
    </location>
</feature>
<dbReference type="InterPro" id="IPR002293">
    <property type="entry name" value="AA/rel_permease1"/>
</dbReference>
<feature type="transmembrane region" description="Helical" evidence="7">
    <location>
        <begin position="66"/>
        <end position="87"/>
    </location>
</feature>
<name>A0AA95MLT1_9BACI</name>
<dbReference type="KEGG" id="nnv:QNH39_23455"/>
<keyword evidence="3 7" id="KW-0812">Transmembrane</keyword>
<evidence type="ECO:0000313" key="9">
    <source>
        <dbReference type="Proteomes" id="UP001178288"/>
    </source>
</evidence>
<feature type="transmembrane region" description="Helical" evidence="7">
    <location>
        <begin position="378"/>
        <end position="402"/>
    </location>
</feature>
<organism evidence="8 9">
    <name type="scientific">Neobacillus novalis</name>
    <dbReference type="NCBI Taxonomy" id="220687"/>
    <lineage>
        <taxon>Bacteria</taxon>
        <taxon>Bacillati</taxon>
        <taxon>Bacillota</taxon>
        <taxon>Bacilli</taxon>
        <taxon>Bacillales</taxon>
        <taxon>Bacillaceae</taxon>
        <taxon>Neobacillus</taxon>
    </lineage>
</organism>
<evidence type="ECO:0000256" key="1">
    <source>
        <dbReference type="ARBA" id="ARBA00004651"/>
    </source>
</evidence>
<evidence type="ECO:0000256" key="3">
    <source>
        <dbReference type="ARBA" id="ARBA00022692"/>
    </source>
</evidence>
<dbReference type="PANTHER" id="PTHR42770">
    <property type="entry name" value="AMINO ACID TRANSPORTER-RELATED"/>
    <property type="match status" value="1"/>
</dbReference>
<dbReference type="Proteomes" id="UP001178288">
    <property type="component" value="Chromosome"/>
</dbReference>
<sequence length="465" mass="50994">MESGVPTNSNQPPKSSDGHTNVEQFGYKQELKRSLTFWDLLIYGLVFMVPIAPFGIYGYVAQGSNGMVALAYLIGMVGMVFSALSYARMSEAFPIAGSVYSYAQRGINEHVGFFAGWVILLDYILVPALLYLVSAAALSDIAPEIPMWIWLVIFIGINTVINVFGIEITAKANKIIVVLELIVLVVFVGAAIIAISKGVNGAEFNFKPIFDKQNFSMSMVMGAVSIAVLSFLGFDAISTLSEETKGGKKVVGRAIIFSLLVVGVLFIIQTWVAALIWPDYTSFENADVAFYQIAEIAGGSWLKWTTILATALAWGIADALVAQAAISRILYSMARDRKLPKILAKVHAKYKTPYVSTLIVAAISLVVTLGFASQIDSLASLVNFGALTAFLFLHLSVINYFVRKQKSKDYLNHLVFPLIGFLIIGYVWFNLDPTSKKLGFVWMAVGILYMIYLKLTKKDSNLNVE</sequence>
<feature type="transmembrane region" description="Helical" evidence="7">
    <location>
        <begin position="145"/>
        <end position="164"/>
    </location>
</feature>
<evidence type="ECO:0000256" key="7">
    <source>
        <dbReference type="SAM" id="Phobius"/>
    </source>
</evidence>
<feature type="transmembrane region" description="Helical" evidence="7">
    <location>
        <begin position="176"/>
        <end position="195"/>
    </location>
</feature>
<keyword evidence="4 7" id="KW-1133">Transmembrane helix</keyword>
<keyword evidence="2" id="KW-1003">Cell membrane</keyword>
<proteinExistence type="predicted"/>
<protein>
    <submittedName>
        <fullName evidence="8">APC family permease</fullName>
    </submittedName>
</protein>
<dbReference type="GO" id="GO:0022857">
    <property type="term" value="F:transmembrane transporter activity"/>
    <property type="evidence" value="ECO:0007669"/>
    <property type="project" value="InterPro"/>
</dbReference>
<feature type="transmembrane region" description="Helical" evidence="7">
    <location>
        <begin position="307"/>
        <end position="331"/>
    </location>
</feature>
<comment type="subcellular location">
    <subcellularLocation>
        <location evidence="1">Cell membrane</location>
        <topology evidence="1">Multi-pass membrane protein</topology>
    </subcellularLocation>
</comment>
<accession>A0AA95MLT1</accession>
<dbReference type="GO" id="GO:0005886">
    <property type="term" value="C:plasma membrane"/>
    <property type="evidence" value="ECO:0007669"/>
    <property type="project" value="UniProtKB-SubCell"/>
</dbReference>
<feature type="transmembrane region" description="Helical" evidence="7">
    <location>
        <begin position="437"/>
        <end position="455"/>
    </location>
</feature>
<feature type="transmembrane region" description="Helical" evidence="7">
    <location>
        <begin position="40"/>
        <end position="60"/>
    </location>
</feature>
<evidence type="ECO:0000256" key="2">
    <source>
        <dbReference type="ARBA" id="ARBA00022475"/>
    </source>
</evidence>